<dbReference type="GO" id="GO:0003677">
    <property type="term" value="F:DNA binding"/>
    <property type="evidence" value="ECO:0007669"/>
    <property type="project" value="UniProtKB-KW"/>
</dbReference>
<dbReference type="InterPro" id="IPR036162">
    <property type="entry name" value="Resolvase-like_N_sf"/>
</dbReference>
<dbReference type="InterPro" id="IPR006119">
    <property type="entry name" value="Resolv_N"/>
</dbReference>
<dbReference type="SUPFAM" id="SSF53041">
    <property type="entry name" value="Resolvase-like"/>
    <property type="match status" value="1"/>
</dbReference>
<dbReference type="GO" id="GO:0000150">
    <property type="term" value="F:DNA strand exchange activity"/>
    <property type="evidence" value="ECO:0007669"/>
    <property type="project" value="InterPro"/>
</dbReference>
<dbReference type="InterPro" id="IPR050639">
    <property type="entry name" value="SSR_resolvase"/>
</dbReference>
<reference evidence="7" key="1">
    <citation type="submission" date="2020-02" db="EMBL/GenBank/DDBJ databases">
        <authorList>
            <person name="Meier V. D."/>
        </authorList>
    </citation>
    <scope>NUCLEOTIDE SEQUENCE</scope>
    <source>
        <strain evidence="7">AVDCRST_MAG05</strain>
    </source>
</reference>
<dbReference type="InterPro" id="IPR025827">
    <property type="entry name" value="Zn_ribbon_recom_dom"/>
</dbReference>
<dbReference type="GO" id="GO:0015074">
    <property type="term" value="P:DNA integration"/>
    <property type="evidence" value="ECO:0007669"/>
    <property type="project" value="UniProtKB-KW"/>
</dbReference>
<dbReference type="PANTHER" id="PTHR30461">
    <property type="entry name" value="DNA-INVERTASE FROM LAMBDOID PROPHAGE"/>
    <property type="match status" value="1"/>
</dbReference>
<evidence type="ECO:0000256" key="2">
    <source>
        <dbReference type="ARBA" id="ARBA00023125"/>
    </source>
</evidence>
<gene>
    <name evidence="7" type="ORF">AVDCRST_MAG05-1511</name>
</gene>
<proteinExistence type="predicted"/>
<dbReference type="InterPro" id="IPR006118">
    <property type="entry name" value="Recombinase_CS"/>
</dbReference>
<dbReference type="CDD" id="cd00338">
    <property type="entry name" value="Ser_Recombinase"/>
    <property type="match status" value="1"/>
</dbReference>
<dbReference type="AlphaFoldDB" id="A0A6J4RXU0"/>
<accession>A0A6J4RXU0</accession>
<dbReference type="InterPro" id="IPR038109">
    <property type="entry name" value="DNA_bind_recomb_sf"/>
</dbReference>
<dbReference type="PANTHER" id="PTHR30461:SF23">
    <property type="entry name" value="DNA RECOMBINASE-RELATED"/>
    <property type="match status" value="1"/>
</dbReference>
<dbReference type="SMART" id="SM00857">
    <property type="entry name" value="Resolvase"/>
    <property type="match status" value="1"/>
</dbReference>
<feature type="domain" description="Resolvase/invertase-type recombinase catalytic" evidence="6">
    <location>
        <begin position="11"/>
        <end position="157"/>
    </location>
</feature>
<dbReference type="Pfam" id="PF00239">
    <property type="entry name" value="Resolvase"/>
    <property type="match status" value="1"/>
</dbReference>
<dbReference type="Gene3D" id="3.40.50.1390">
    <property type="entry name" value="Resolvase, N-terminal catalytic domain"/>
    <property type="match status" value="1"/>
</dbReference>
<dbReference type="EMBL" id="CADCVM010000168">
    <property type="protein sequence ID" value="CAA9484717.1"/>
    <property type="molecule type" value="Genomic_DNA"/>
</dbReference>
<sequence length="578" mass="65714">MSNTNGHHLKTAVLYARVSTDEQARSGYSLAQQLQALGEYAAREGYRVLEEVADPGQSGASLERPGMDRVRDLVAAGGVSVVLAQDRDRFAREPAYLFYLREEFSERGTELRALNDRADGSPEGELTTGILDQIARYERLKIAERSRRGKLRKAREGKVIATKRPHFGFRYNATRDGYEVDKETMAVVMRIFRMIGTEGAPIRGVKKVFEREGLPTPEGKRIWGQFFIREAVNDDAYRPHSREEIEVLVAKGQMTREVAARLDPKKCYGIWWFNRRRTKRYQVAVNGPDGKTYKKRAKITVRPEAEWIAVPIPDSGIPREWVDLAREAIKDNKKFSQAGRREWQLSGGLARCAECGWAMRCLTSHGGGRRREGKKVSFYYYCSRVSVGYEHNPCPNRKSHRVDRVEPLVWDYVSSVMKDPESLRADIDRMIELEKGTRGDPGGEAKRWAGKLAEVDRKRARYQEMAAGDLITLEELRTRLTELDETRGIAERELAAVRGREERVKDMERDRDALVGSLEALAPEVLDSLTPEERHQWYKLLRLRAAIRADGSVEVSWAGAPQGAAVCETATLRRRATL</sequence>
<name>A0A6J4RXU0_9ACTN</name>
<evidence type="ECO:0000256" key="4">
    <source>
        <dbReference type="PIRSR" id="PIRSR606118-50"/>
    </source>
</evidence>
<evidence type="ECO:0000256" key="3">
    <source>
        <dbReference type="ARBA" id="ARBA00023172"/>
    </source>
</evidence>
<organism evidence="7">
    <name type="scientific">uncultured Rubrobacteraceae bacterium</name>
    <dbReference type="NCBI Taxonomy" id="349277"/>
    <lineage>
        <taxon>Bacteria</taxon>
        <taxon>Bacillati</taxon>
        <taxon>Actinomycetota</taxon>
        <taxon>Rubrobacteria</taxon>
        <taxon>Rubrobacterales</taxon>
        <taxon>Rubrobacteraceae</taxon>
        <taxon>environmental samples</taxon>
    </lineage>
</organism>
<protein>
    <recommendedName>
        <fullName evidence="6">Resolvase/invertase-type recombinase catalytic domain-containing protein</fullName>
    </recommendedName>
</protein>
<dbReference type="Gene3D" id="3.90.1750.20">
    <property type="entry name" value="Putative Large Serine Recombinase, Chain B, Domain 2"/>
    <property type="match status" value="1"/>
</dbReference>
<keyword evidence="3" id="KW-0233">DNA recombination</keyword>
<dbReference type="Pfam" id="PF13408">
    <property type="entry name" value="Zn_ribbon_recom"/>
    <property type="match status" value="1"/>
</dbReference>
<keyword evidence="2" id="KW-0238">DNA-binding</keyword>
<evidence type="ECO:0000256" key="1">
    <source>
        <dbReference type="ARBA" id="ARBA00022908"/>
    </source>
</evidence>
<dbReference type="PROSITE" id="PS51736">
    <property type="entry name" value="RECOMBINASES_3"/>
    <property type="match status" value="1"/>
</dbReference>
<evidence type="ECO:0000313" key="7">
    <source>
        <dbReference type="EMBL" id="CAA9484717.1"/>
    </source>
</evidence>
<evidence type="ECO:0000256" key="5">
    <source>
        <dbReference type="PROSITE-ProRule" id="PRU10137"/>
    </source>
</evidence>
<keyword evidence="1" id="KW-0229">DNA integration</keyword>
<dbReference type="PROSITE" id="PS00397">
    <property type="entry name" value="RECOMBINASES_1"/>
    <property type="match status" value="1"/>
</dbReference>
<evidence type="ECO:0000259" key="6">
    <source>
        <dbReference type="PROSITE" id="PS51736"/>
    </source>
</evidence>
<feature type="active site" description="O-(5'-phospho-DNA)-serine intermediate" evidence="4 5">
    <location>
        <position position="19"/>
    </location>
</feature>